<dbReference type="Proteomes" id="UP001231189">
    <property type="component" value="Unassembled WGS sequence"/>
</dbReference>
<gene>
    <name evidence="4" type="ORF">QYE76_068540</name>
</gene>
<dbReference type="InterPro" id="IPR056924">
    <property type="entry name" value="SH3_Tf2-1"/>
</dbReference>
<dbReference type="SUPFAM" id="SSF56672">
    <property type="entry name" value="DNA/RNA polymerases"/>
    <property type="match status" value="1"/>
</dbReference>
<dbReference type="PANTHER" id="PTHR35046:SF9">
    <property type="entry name" value="RNA-DIRECTED DNA POLYMERASE"/>
    <property type="match status" value="1"/>
</dbReference>
<organism evidence="4 5">
    <name type="scientific">Lolium multiflorum</name>
    <name type="common">Italian ryegrass</name>
    <name type="synonym">Lolium perenne subsp. multiflorum</name>
    <dbReference type="NCBI Taxonomy" id="4521"/>
    <lineage>
        <taxon>Eukaryota</taxon>
        <taxon>Viridiplantae</taxon>
        <taxon>Streptophyta</taxon>
        <taxon>Embryophyta</taxon>
        <taxon>Tracheophyta</taxon>
        <taxon>Spermatophyta</taxon>
        <taxon>Magnoliopsida</taxon>
        <taxon>Liliopsida</taxon>
        <taxon>Poales</taxon>
        <taxon>Poaceae</taxon>
        <taxon>BOP clade</taxon>
        <taxon>Pooideae</taxon>
        <taxon>Poodae</taxon>
        <taxon>Poeae</taxon>
        <taxon>Poeae Chloroplast Group 2 (Poeae type)</taxon>
        <taxon>Loliodinae</taxon>
        <taxon>Loliinae</taxon>
        <taxon>Lolium</taxon>
    </lineage>
</organism>
<reference evidence="4" key="1">
    <citation type="submission" date="2023-07" db="EMBL/GenBank/DDBJ databases">
        <title>A chromosome-level genome assembly of Lolium multiflorum.</title>
        <authorList>
            <person name="Chen Y."/>
            <person name="Copetti D."/>
            <person name="Kolliker R."/>
            <person name="Studer B."/>
        </authorList>
    </citation>
    <scope>NUCLEOTIDE SEQUENCE</scope>
    <source>
        <strain evidence="4">02402/16</strain>
        <tissue evidence="4">Leaf</tissue>
    </source>
</reference>
<accession>A0AAD8WCQ0</accession>
<dbReference type="Pfam" id="PF24626">
    <property type="entry name" value="SH3_Tf2-1"/>
    <property type="match status" value="1"/>
</dbReference>
<protein>
    <recommendedName>
        <fullName evidence="3">Tf2-1-like SH3-like domain-containing protein</fullName>
    </recommendedName>
</protein>
<feature type="region of interest" description="Disordered" evidence="2">
    <location>
        <begin position="478"/>
        <end position="523"/>
    </location>
</feature>
<evidence type="ECO:0000256" key="2">
    <source>
        <dbReference type="SAM" id="MobiDB-lite"/>
    </source>
</evidence>
<evidence type="ECO:0000313" key="4">
    <source>
        <dbReference type="EMBL" id="KAK1650735.1"/>
    </source>
</evidence>
<dbReference type="Gene3D" id="3.10.10.10">
    <property type="entry name" value="HIV Type 1 Reverse Transcriptase, subunit A, domain 1"/>
    <property type="match status" value="1"/>
</dbReference>
<dbReference type="InterPro" id="IPR043502">
    <property type="entry name" value="DNA/RNA_pol_sf"/>
</dbReference>
<feature type="domain" description="Tf2-1-like SH3-like" evidence="3">
    <location>
        <begin position="300"/>
        <end position="362"/>
    </location>
</feature>
<comment type="caution">
    <text evidence="4">The sequence shown here is derived from an EMBL/GenBank/DDBJ whole genome shotgun (WGS) entry which is preliminary data.</text>
</comment>
<evidence type="ECO:0000259" key="3">
    <source>
        <dbReference type="Pfam" id="PF24626"/>
    </source>
</evidence>
<dbReference type="AlphaFoldDB" id="A0AAD8WCQ0"/>
<sequence length="523" mass="58853">MIPSLLAEPSNVFTAISITNSSLYSVSSAVHFDLLQHDARVFPEAASPVAREAFTFFPMAVGEELGIWSKERKGLSYVRQEGQWRKEEDEVWRREERMNNDAKLVDQKKKDGADIVSWREYGALRNEMRREFREQGEGLNYDIQKVTKKLNTTNKTFNTIQEQMANIQRSLQALQLAVENLIQQQQQNKNMKMGTVLMAILKKNPLLKSVVLVMVLNVEFNDVFLEEVPTGLPPLRGIEHQIDLIPGASLPNRAPYRTNPEETNEIQKQIHEKTKELIEKKGKNNAARMNKKRKEMFKPGDMVRVHFRKDRFPKLWKSKLLPRGAGPYKVIAKINDNAYSIDLPTDEFGVSNSFNVVDLTPYDGEDLGASRSTPFEGCGGGDDEDIPTEPLPPSLQHEEDIAVKVKSNEVRIGPMTRAHAKILKQQVNLFLNDTLIDENFILPKSFDLCMIRYEDKGSIARGGGEQLDMVLDMKTSHGRAKKEREACTKEGEEEVQAGATLGDTGRHAGQPSAMPGATGPHAG</sequence>
<dbReference type="EMBL" id="JAUUTY010000004">
    <property type="protein sequence ID" value="KAK1650735.1"/>
    <property type="molecule type" value="Genomic_DNA"/>
</dbReference>
<feature type="coiled-coil region" evidence="1">
    <location>
        <begin position="157"/>
        <end position="191"/>
    </location>
</feature>
<keyword evidence="1" id="KW-0175">Coiled coil</keyword>
<proteinExistence type="predicted"/>
<dbReference type="PANTHER" id="PTHR35046">
    <property type="entry name" value="ZINC KNUCKLE (CCHC-TYPE) FAMILY PROTEIN"/>
    <property type="match status" value="1"/>
</dbReference>
<name>A0AAD8WCQ0_LOLMU</name>
<keyword evidence="5" id="KW-1185">Reference proteome</keyword>
<evidence type="ECO:0000256" key="1">
    <source>
        <dbReference type="SAM" id="Coils"/>
    </source>
</evidence>
<evidence type="ECO:0000313" key="5">
    <source>
        <dbReference type="Proteomes" id="UP001231189"/>
    </source>
</evidence>